<dbReference type="OMA" id="TRENEQN"/>
<evidence type="ECO:0000256" key="3">
    <source>
        <dbReference type="ARBA" id="ARBA00022946"/>
    </source>
</evidence>
<comment type="similarity">
    <text evidence="2">Belongs to the mitochondrion-specific ribosomal protein mL52 family.</text>
</comment>
<dbReference type="KEGG" id="dfa:DFA_05027"/>
<evidence type="ECO:0000256" key="2">
    <source>
        <dbReference type="ARBA" id="ARBA00007232"/>
    </source>
</evidence>
<accession>F4PN04</accession>
<dbReference type="GeneID" id="14875093"/>
<dbReference type="EMBL" id="GL883008">
    <property type="protein sequence ID" value="EGG22897.1"/>
    <property type="molecule type" value="Genomic_DNA"/>
</dbReference>
<sequence length="122" mass="14134">MNIIVRRSQLVRNTASLLRAGENYRLMTGQERSGNAAGPLHDLPDFHFADGRPAPVTHTQMKWQQFRSNTDNILNRMMDEVKVDQSQVTSRIDNMQTYIDQKITQSKEKRAQKKVVFEKTDN</sequence>
<evidence type="ECO:0000256" key="5">
    <source>
        <dbReference type="ARBA" id="ARBA00023128"/>
    </source>
</evidence>
<keyword evidence="10" id="KW-1185">Reference proteome</keyword>
<keyword evidence="5" id="KW-0496">Mitochondrion</keyword>
<organism evidence="9 10">
    <name type="scientific">Cavenderia fasciculata</name>
    <name type="common">Slime mold</name>
    <name type="synonym">Dictyostelium fasciculatum</name>
    <dbReference type="NCBI Taxonomy" id="261658"/>
    <lineage>
        <taxon>Eukaryota</taxon>
        <taxon>Amoebozoa</taxon>
        <taxon>Evosea</taxon>
        <taxon>Eumycetozoa</taxon>
        <taxon>Dictyostelia</taxon>
        <taxon>Acytosteliales</taxon>
        <taxon>Cavenderiaceae</taxon>
        <taxon>Cavenderia</taxon>
    </lineage>
</organism>
<dbReference type="GO" id="GO:0003735">
    <property type="term" value="F:structural constituent of ribosome"/>
    <property type="evidence" value="ECO:0007669"/>
    <property type="project" value="InterPro"/>
</dbReference>
<protein>
    <recommendedName>
        <fullName evidence="7">Large ribosomal subunit protein mL52</fullName>
    </recommendedName>
    <alternativeName>
        <fullName evidence="8">39S ribosomal protein L52, mitochondrial</fullName>
    </alternativeName>
</protein>
<dbReference type="PANTHER" id="PTHR34090:SF1">
    <property type="entry name" value="LARGE RIBOSOMAL SUBUNIT PROTEIN ML52"/>
    <property type="match status" value="1"/>
</dbReference>
<evidence type="ECO:0000256" key="7">
    <source>
        <dbReference type="ARBA" id="ARBA00035181"/>
    </source>
</evidence>
<keyword evidence="6" id="KW-0687">Ribonucleoprotein</keyword>
<evidence type="ECO:0000313" key="10">
    <source>
        <dbReference type="Proteomes" id="UP000007797"/>
    </source>
</evidence>
<dbReference type="GO" id="GO:0032543">
    <property type="term" value="P:mitochondrial translation"/>
    <property type="evidence" value="ECO:0007669"/>
    <property type="project" value="InterPro"/>
</dbReference>
<reference evidence="10" key="1">
    <citation type="journal article" date="2011" name="Genome Res.">
        <title>Phylogeny-wide analysis of social amoeba genomes highlights ancient origins for complex intercellular communication.</title>
        <authorList>
            <person name="Heidel A.J."/>
            <person name="Lawal H.M."/>
            <person name="Felder M."/>
            <person name="Schilde C."/>
            <person name="Helps N.R."/>
            <person name="Tunggal B."/>
            <person name="Rivero F."/>
            <person name="John U."/>
            <person name="Schleicher M."/>
            <person name="Eichinger L."/>
            <person name="Platzer M."/>
            <person name="Noegel A.A."/>
            <person name="Schaap P."/>
            <person name="Gloeckner G."/>
        </authorList>
    </citation>
    <scope>NUCLEOTIDE SEQUENCE [LARGE SCALE GENOMIC DNA]</scope>
    <source>
        <strain evidence="10">SH3</strain>
    </source>
</reference>
<gene>
    <name evidence="9" type="ORF">DFA_05027</name>
</gene>
<dbReference type="PANTHER" id="PTHR34090">
    <property type="entry name" value="39S RIBOSOMAL PROTEIN L52, MITOCHONDRIAL"/>
    <property type="match status" value="1"/>
</dbReference>
<evidence type="ECO:0000256" key="8">
    <source>
        <dbReference type="ARBA" id="ARBA00035425"/>
    </source>
</evidence>
<name>F4PN04_CACFS</name>
<keyword evidence="3" id="KW-0809">Transit peptide</keyword>
<dbReference type="GO" id="GO:0005762">
    <property type="term" value="C:mitochondrial large ribosomal subunit"/>
    <property type="evidence" value="ECO:0007669"/>
    <property type="project" value="InterPro"/>
</dbReference>
<dbReference type="Pfam" id="PF18699">
    <property type="entry name" value="MRPL52"/>
    <property type="match status" value="1"/>
</dbReference>
<evidence type="ECO:0000256" key="6">
    <source>
        <dbReference type="ARBA" id="ARBA00023274"/>
    </source>
</evidence>
<dbReference type="AlphaFoldDB" id="F4PN04"/>
<evidence type="ECO:0000256" key="4">
    <source>
        <dbReference type="ARBA" id="ARBA00022980"/>
    </source>
</evidence>
<dbReference type="InterPro" id="IPR034596">
    <property type="entry name" value="Ribosomal_mL52"/>
</dbReference>
<proteinExistence type="inferred from homology"/>
<evidence type="ECO:0000313" key="9">
    <source>
        <dbReference type="EMBL" id="EGG22897.1"/>
    </source>
</evidence>
<dbReference type="Proteomes" id="UP000007797">
    <property type="component" value="Unassembled WGS sequence"/>
</dbReference>
<keyword evidence="4" id="KW-0689">Ribosomal protein</keyword>
<dbReference type="OrthoDB" id="10249237at2759"/>
<dbReference type="RefSeq" id="XP_004360748.1">
    <property type="nucleotide sequence ID" value="XM_004360691.1"/>
</dbReference>
<evidence type="ECO:0000256" key="1">
    <source>
        <dbReference type="ARBA" id="ARBA00004173"/>
    </source>
</evidence>
<comment type="subcellular location">
    <subcellularLocation>
        <location evidence="1">Mitochondrion</location>
    </subcellularLocation>
</comment>